<dbReference type="GO" id="GO:0003955">
    <property type="term" value="F:NAD(P)H dehydrogenase (quinone) activity"/>
    <property type="evidence" value="ECO:0007669"/>
    <property type="project" value="TreeGrafter"/>
</dbReference>
<evidence type="ECO:0000259" key="20">
    <source>
        <dbReference type="Pfam" id="PF07992"/>
    </source>
</evidence>
<dbReference type="GO" id="GO:0016668">
    <property type="term" value="F:oxidoreductase activity, acting on a sulfur group of donors, NAD(P) as acceptor"/>
    <property type="evidence" value="ECO:0007669"/>
    <property type="project" value="InterPro"/>
</dbReference>
<dbReference type="InterPro" id="IPR016156">
    <property type="entry name" value="FAD/NAD-linked_Rdtase_dimer_sf"/>
</dbReference>
<dbReference type="eggNOG" id="COG1249">
    <property type="taxonomic scope" value="Bacteria"/>
</dbReference>
<keyword evidence="5" id="KW-0475">Mercuric resistance</keyword>
<gene>
    <name evidence="21" type="ORF">N801_09960</name>
</gene>
<dbReference type="NCBIfam" id="TIGR02053">
    <property type="entry name" value="MerA"/>
    <property type="match status" value="1"/>
</dbReference>
<comment type="subunit">
    <text evidence="2">Homodimer.</text>
</comment>
<feature type="binding site" evidence="16">
    <location>
        <position position="312"/>
    </location>
    <ligand>
        <name>FAD</name>
        <dbReference type="ChEBI" id="CHEBI:57692"/>
    </ligand>
</feature>
<dbReference type="InterPro" id="IPR004099">
    <property type="entry name" value="Pyr_nucl-diS_OxRdtase_dimer"/>
</dbReference>
<dbReference type="Gene3D" id="3.50.50.60">
    <property type="entry name" value="FAD/NAD(P)-binding domain"/>
    <property type="match status" value="2"/>
</dbReference>
<dbReference type="Pfam" id="PF02852">
    <property type="entry name" value="Pyr_redox_dim"/>
    <property type="match status" value="1"/>
</dbReference>
<proteinExistence type="inferred from homology"/>
<reference evidence="21 22" key="1">
    <citation type="submission" date="2013-08" db="EMBL/GenBank/DDBJ databases">
        <title>The genome sequence of Knoellia aerolata.</title>
        <authorList>
            <person name="Zhu W."/>
            <person name="Wang G."/>
        </authorList>
    </citation>
    <scope>NUCLEOTIDE SEQUENCE [LARGE SCALE GENOMIC DNA]</scope>
    <source>
        <strain evidence="21 22">DSM 18566</strain>
    </source>
</reference>
<dbReference type="STRING" id="1385519.N801_09960"/>
<comment type="similarity">
    <text evidence="1 18">Belongs to the class-I pyridine nucleotide-disulfide oxidoreductase family.</text>
</comment>
<evidence type="ECO:0000256" key="15">
    <source>
        <dbReference type="ARBA" id="ARBA00048984"/>
    </source>
</evidence>
<dbReference type="GO" id="GO:0050661">
    <property type="term" value="F:NADP binding"/>
    <property type="evidence" value="ECO:0007669"/>
    <property type="project" value="InterPro"/>
</dbReference>
<evidence type="ECO:0000256" key="1">
    <source>
        <dbReference type="ARBA" id="ARBA00007532"/>
    </source>
</evidence>
<dbReference type="Gene3D" id="3.30.390.30">
    <property type="match status" value="1"/>
</dbReference>
<dbReference type="InterPro" id="IPR036188">
    <property type="entry name" value="FAD/NAD-bd_sf"/>
</dbReference>
<keyword evidence="13 18" id="KW-0676">Redox-active center</keyword>
<dbReference type="GO" id="GO:0045340">
    <property type="term" value="F:mercury ion binding"/>
    <property type="evidence" value="ECO:0007669"/>
    <property type="project" value="InterPro"/>
</dbReference>
<evidence type="ECO:0000256" key="11">
    <source>
        <dbReference type="ARBA" id="ARBA00023002"/>
    </source>
</evidence>
<feature type="binding site" evidence="16">
    <location>
        <begin position="150"/>
        <end position="152"/>
    </location>
    <ligand>
        <name>FAD</name>
        <dbReference type="ChEBI" id="CHEBI:57692"/>
    </ligand>
</feature>
<evidence type="ECO:0000256" key="9">
    <source>
        <dbReference type="ARBA" id="ARBA00022857"/>
    </source>
</evidence>
<dbReference type="AlphaFoldDB" id="A0A0A0JV30"/>
<keyword evidence="16" id="KW-0547">Nucleotide-binding</keyword>
<dbReference type="PRINTS" id="PR00368">
    <property type="entry name" value="FADPNR"/>
</dbReference>
<dbReference type="PANTHER" id="PTHR43014:SF4">
    <property type="entry name" value="PYRIDINE NUCLEOTIDE-DISULFIDE OXIDOREDUCTASE RCLA-RELATED"/>
    <property type="match status" value="1"/>
</dbReference>
<comment type="catalytic activity">
    <reaction evidence="15">
        <text>Hg + NADP(+) + H(+) = Hg(2+) + NADPH</text>
        <dbReference type="Rhea" id="RHEA:23856"/>
        <dbReference type="ChEBI" id="CHEBI:15378"/>
        <dbReference type="ChEBI" id="CHEBI:16170"/>
        <dbReference type="ChEBI" id="CHEBI:16793"/>
        <dbReference type="ChEBI" id="CHEBI:57783"/>
        <dbReference type="ChEBI" id="CHEBI:58349"/>
        <dbReference type="EC" id="1.16.1.1"/>
    </reaction>
</comment>
<evidence type="ECO:0000256" key="12">
    <source>
        <dbReference type="ARBA" id="ARBA00023157"/>
    </source>
</evidence>
<keyword evidence="9" id="KW-0521">NADP</keyword>
<evidence type="ECO:0000256" key="13">
    <source>
        <dbReference type="ARBA" id="ARBA00023284"/>
    </source>
</evidence>
<evidence type="ECO:0000256" key="6">
    <source>
        <dbReference type="ARBA" id="ARBA00022630"/>
    </source>
</evidence>
<keyword evidence="8 16" id="KW-0274">FAD</keyword>
<dbReference type="PIRSF" id="PIRSF000350">
    <property type="entry name" value="Mercury_reductase_MerA"/>
    <property type="match status" value="1"/>
</dbReference>
<dbReference type="Pfam" id="PF07992">
    <property type="entry name" value="Pyr_redox_2"/>
    <property type="match status" value="1"/>
</dbReference>
<evidence type="ECO:0000256" key="14">
    <source>
        <dbReference type="ARBA" id="ARBA00031725"/>
    </source>
</evidence>
<sequence length="468" mass="49078">MRWNLYGLVMDNEGTWDLVVIGTGGAAMAAGIEARSRGKSVLLVEHGVLGGTCLNVGCIPSKNLLAAADRRHQAMVSPFPSVPTGAALVDLPALMAQKHDLIDRLRQAKYTHVADAHGFRVKYGHARFIDQETLEVDGERVAARAYVVATGSAAHVPDLGGMDTVDPLTSTTAMEQQNLPGSMVVVGGGYVGLEQAQLWAHLGVRVTVVGRLAPHAEPEVADVLREVFADDGITVVEERAVAVERTGNGDVLVRTDLGHEVTGHRLLIATGRRANTNGLGLDAAGISTDDRGFITVDRYQRTSNPRVHAAGDVSGAAQHVYVAAQTGHASAAGALGQPTTVDYRGLPAVTFTTPQLASAGLTEEQALAAGYDCVCRVLGAQDIPRALVNRDTRGVLKLVVAAGTGRVLGVHAALDGAGDVMLAATYAIKYGLTVDQLADTWAPYLTMSEALRICAGLFRSDKPTSCCA</sequence>
<feature type="binding site" evidence="16">
    <location>
        <begin position="187"/>
        <end position="194"/>
    </location>
    <ligand>
        <name>NAD(+)</name>
        <dbReference type="ChEBI" id="CHEBI:57540"/>
    </ligand>
</feature>
<dbReference type="EC" id="1.16.1.1" evidence="3"/>
<dbReference type="GO" id="GO:0050787">
    <property type="term" value="P:detoxification of mercury ion"/>
    <property type="evidence" value="ECO:0007669"/>
    <property type="project" value="InterPro"/>
</dbReference>
<dbReference type="EMBL" id="AVPL01000026">
    <property type="protein sequence ID" value="KGN40998.1"/>
    <property type="molecule type" value="Genomic_DNA"/>
</dbReference>
<dbReference type="InterPro" id="IPR021179">
    <property type="entry name" value="Mercury_reductase_MerA"/>
</dbReference>
<keyword evidence="7" id="KW-0479">Metal-binding</keyword>
<organism evidence="21 22">
    <name type="scientific">Knoellia aerolata DSM 18566</name>
    <dbReference type="NCBI Taxonomy" id="1385519"/>
    <lineage>
        <taxon>Bacteria</taxon>
        <taxon>Bacillati</taxon>
        <taxon>Actinomycetota</taxon>
        <taxon>Actinomycetes</taxon>
        <taxon>Micrococcales</taxon>
        <taxon>Intrasporangiaceae</taxon>
        <taxon>Knoellia</taxon>
    </lineage>
</organism>
<dbReference type="GO" id="GO:0050660">
    <property type="term" value="F:flavin adenine dinucleotide binding"/>
    <property type="evidence" value="ECO:0007669"/>
    <property type="project" value="InterPro"/>
</dbReference>
<evidence type="ECO:0000256" key="2">
    <source>
        <dbReference type="ARBA" id="ARBA00011738"/>
    </source>
</evidence>
<evidence type="ECO:0000256" key="3">
    <source>
        <dbReference type="ARBA" id="ARBA00012661"/>
    </source>
</evidence>
<comment type="cofactor">
    <cofactor evidence="16">
        <name>FAD</name>
        <dbReference type="ChEBI" id="CHEBI:57692"/>
    </cofactor>
    <text evidence="16">Binds 1 FAD per subunit.</text>
</comment>
<dbReference type="SUPFAM" id="SSF55424">
    <property type="entry name" value="FAD/NAD-linked reductases, dimerisation (C-terminal) domain"/>
    <property type="match status" value="1"/>
</dbReference>
<keyword evidence="6 18" id="KW-0285">Flavoprotein</keyword>
<name>A0A0A0JV30_9MICO</name>
<evidence type="ECO:0000256" key="5">
    <source>
        <dbReference type="ARBA" id="ARBA00022466"/>
    </source>
</evidence>
<feature type="domain" description="FAD/NAD(P)-binding" evidence="20">
    <location>
        <begin position="17"/>
        <end position="327"/>
    </location>
</feature>
<dbReference type="Proteomes" id="UP000030013">
    <property type="component" value="Unassembled WGS sequence"/>
</dbReference>
<dbReference type="GO" id="GO:0016152">
    <property type="term" value="F:mercury (II) reductase (NADP+) activity"/>
    <property type="evidence" value="ECO:0007669"/>
    <property type="project" value="UniProtKB-EC"/>
</dbReference>
<dbReference type="InterPro" id="IPR023753">
    <property type="entry name" value="FAD/NAD-binding_dom"/>
</dbReference>
<evidence type="ECO:0000259" key="19">
    <source>
        <dbReference type="Pfam" id="PF02852"/>
    </source>
</evidence>
<evidence type="ECO:0000256" key="16">
    <source>
        <dbReference type="PIRSR" id="PIRSR000350-3"/>
    </source>
</evidence>
<protein>
    <recommendedName>
        <fullName evidence="4">Mercuric reductase</fullName>
        <ecNumber evidence="3">1.16.1.1</ecNumber>
    </recommendedName>
    <alternativeName>
        <fullName evidence="14">Hg(II) reductase</fullName>
    </alternativeName>
</protein>
<dbReference type="InterPro" id="IPR012999">
    <property type="entry name" value="Pyr_OxRdtase_I_AS"/>
</dbReference>
<comment type="caution">
    <text evidence="21">The sequence shown here is derived from an EMBL/GenBank/DDBJ whole genome shotgun (WGS) entry which is preliminary data.</text>
</comment>
<accession>A0A0A0JV30</accession>
<evidence type="ECO:0000256" key="18">
    <source>
        <dbReference type="RuleBase" id="RU003691"/>
    </source>
</evidence>
<keyword evidence="22" id="KW-1185">Reference proteome</keyword>
<feature type="binding site" evidence="16">
    <location>
        <position position="62"/>
    </location>
    <ligand>
        <name>FAD</name>
        <dbReference type="ChEBI" id="CHEBI:57692"/>
    </ligand>
</feature>
<dbReference type="PROSITE" id="PS00076">
    <property type="entry name" value="PYRIDINE_REDOX_1"/>
    <property type="match status" value="1"/>
</dbReference>
<dbReference type="PRINTS" id="PR00411">
    <property type="entry name" value="PNDRDTASEI"/>
</dbReference>
<keyword evidence="10" id="KW-0476">Mercury</keyword>
<evidence type="ECO:0000256" key="4">
    <source>
        <dbReference type="ARBA" id="ARBA00014791"/>
    </source>
</evidence>
<feature type="binding site" evidence="16">
    <location>
        <position position="271"/>
    </location>
    <ligand>
        <name>NAD(+)</name>
        <dbReference type="ChEBI" id="CHEBI:57540"/>
    </ligand>
</feature>
<dbReference type="InterPro" id="IPR001100">
    <property type="entry name" value="Pyr_nuc-diS_OxRdtase"/>
</dbReference>
<keyword evidence="12" id="KW-1015">Disulfide bond</keyword>
<dbReference type="SUPFAM" id="SSF51905">
    <property type="entry name" value="FAD/NAD(P)-binding domain"/>
    <property type="match status" value="1"/>
</dbReference>
<evidence type="ECO:0000256" key="7">
    <source>
        <dbReference type="ARBA" id="ARBA00022723"/>
    </source>
</evidence>
<dbReference type="FunFam" id="3.30.390.30:FF:000001">
    <property type="entry name" value="Dihydrolipoyl dehydrogenase"/>
    <property type="match status" value="1"/>
</dbReference>
<feature type="disulfide bond" description="Redox-active" evidence="17">
    <location>
        <begin position="53"/>
        <end position="58"/>
    </location>
</feature>
<evidence type="ECO:0000256" key="8">
    <source>
        <dbReference type="ARBA" id="ARBA00022827"/>
    </source>
</evidence>
<evidence type="ECO:0000256" key="17">
    <source>
        <dbReference type="PIRSR" id="PIRSR000350-4"/>
    </source>
</evidence>
<keyword evidence="11 18" id="KW-0560">Oxidoreductase</keyword>
<dbReference type="PANTHER" id="PTHR43014">
    <property type="entry name" value="MERCURIC REDUCTASE"/>
    <property type="match status" value="1"/>
</dbReference>
<keyword evidence="16" id="KW-0520">NAD</keyword>
<evidence type="ECO:0000313" key="21">
    <source>
        <dbReference type="EMBL" id="KGN40998.1"/>
    </source>
</evidence>
<evidence type="ECO:0000256" key="10">
    <source>
        <dbReference type="ARBA" id="ARBA00022914"/>
    </source>
</evidence>
<feature type="domain" description="Pyridine nucleotide-disulphide oxidoreductase dimerisation" evidence="19">
    <location>
        <begin position="347"/>
        <end position="451"/>
    </location>
</feature>
<evidence type="ECO:0000313" key="22">
    <source>
        <dbReference type="Proteomes" id="UP000030013"/>
    </source>
</evidence>